<evidence type="ECO:0000256" key="2">
    <source>
        <dbReference type="ARBA" id="ARBA00023239"/>
    </source>
</evidence>
<sequence>MCINWTKSFYFFRFVEQSSNMKFSFGCLLCAGGGSRKGERDVRERKTVKLERSTTTLRVVFTNARTEWVKRNRQGTDPGNIWGLHGIWLHPRPSGSNKTDISFGTNHPSFSEWSRAWNPLNRMSIFHFLKTVWDKHGSHLEHTTYSQYFDLGVRVHDDLNFQEKIEEALAGIQADVVAVNTLTWRRTDAATLLTALERRFGYSPILKAIQVDGRLYLYEVLTEIQYNEFGKDYEIEQGPSQMFISCVATDLICF</sequence>
<evidence type="ECO:0000313" key="3">
    <source>
        <dbReference type="EMBL" id="RAL43496.1"/>
    </source>
</evidence>
<proteinExistence type="predicted"/>
<evidence type="ECO:0000313" key="4">
    <source>
        <dbReference type="Proteomes" id="UP000249390"/>
    </source>
</evidence>
<dbReference type="AlphaFoldDB" id="A0A328DDB9"/>
<dbReference type="GO" id="GO:0003723">
    <property type="term" value="F:RNA binding"/>
    <property type="evidence" value="ECO:0007669"/>
    <property type="project" value="InterPro"/>
</dbReference>
<reference evidence="3 4" key="1">
    <citation type="submission" date="2018-06" db="EMBL/GenBank/DDBJ databases">
        <title>The Genome of Cuscuta australis (Dodder) Provides Insight into the Evolution of Plant Parasitism.</title>
        <authorList>
            <person name="Liu H."/>
        </authorList>
    </citation>
    <scope>NUCLEOTIDE SEQUENCE [LARGE SCALE GENOMIC DNA]</scope>
    <source>
        <strain evidence="4">cv. Yunnan</strain>
        <tissue evidence="3">Vines</tissue>
    </source>
</reference>
<protein>
    <submittedName>
        <fullName evidence="3">Uncharacterized protein</fullName>
    </submittedName>
</protein>
<keyword evidence="1" id="KW-0540">Nuclease</keyword>
<keyword evidence="2" id="KW-0456">Lyase</keyword>
<name>A0A328DDB9_9ASTE</name>
<dbReference type="InterPro" id="IPR036430">
    <property type="entry name" value="RNase_T2-like_sf"/>
</dbReference>
<dbReference type="Gene3D" id="3.90.730.10">
    <property type="entry name" value="Ribonuclease T2-like"/>
    <property type="match status" value="1"/>
</dbReference>
<keyword evidence="1" id="KW-0378">Hydrolase</keyword>
<dbReference type="GO" id="GO:0033897">
    <property type="term" value="F:ribonuclease T2 activity"/>
    <property type="evidence" value="ECO:0007669"/>
    <property type="project" value="InterPro"/>
</dbReference>
<dbReference type="EMBL" id="NQVE01000156">
    <property type="protein sequence ID" value="RAL43496.1"/>
    <property type="molecule type" value="Genomic_DNA"/>
</dbReference>
<comment type="caution">
    <text evidence="3">The sequence shown here is derived from an EMBL/GenBank/DDBJ whole genome shotgun (WGS) entry which is preliminary data.</text>
</comment>
<gene>
    <name evidence="3" type="ORF">DM860_012637</name>
</gene>
<accession>A0A328DDB9</accession>
<keyword evidence="4" id="KW-1185">Reference proteome</keyword>
<keyword evidence="1" id="KW-0255">Endonuclease</keyword>
<evidence type="ECO:0000256" key="1">
    <source>
        <dbReference type="ARBA" id="ARBA00022759"/>
    </source>
</evidence>
<dbReference type="Proteomes" id="UP000249390">
    <property type="component" value="Unassembled WGS sequence"/>
</dbReference>
<organism evidence="3 4">
    <name type="scientific">Cuscuta australis</name>
    <dbReference type="NCBI Taxonomy" id="267555"/>
    <lineage>
        <taxon>Eukaryota</taxon>
        <taxon>Viridiplantae</taxon>
        <taxon>Streptophyta</taxon>
        <taxon>Embryophyta</taxon>
        <taxon>Tracheophyta</taxon>
        <taxon>Spermatophyta</taxon>
        <taxon>Magnoliopsida</taxon>
        <taxon>eudicotyledons</taxon>
        <taxon>Gunneridae</taxon>
        <taxon>Pentapetalae</taxon>
        <taxon>asterids</taxon>
        <taxon>lamiids</taxon>
        <taxon>Solanales</taxon>
        <taxon>Convolvulaceae</taxon>
        <taxon>Cuscuteae</taxon>
        <taxon>Cuscuta</taxon>
        <taxon>Cuscuta subgen. Grammica</taxon>
        <taxon>Cuscuta sect. Cleistogrammica</taxon>
    </lineage>
</organism>
<dbReference type="SUPFAM" id="SSF55895">
    <property type="entry name" value="Ribonuclease Rh-like"/>
    <property type="match status" value="1"/>
</dbReference>